<organism evidence="1 2">
    <name type="scientific">Megasphaera stantonii</name>
    <dbReference type="NCBI Taxonomy" id="2144175"/>
    <lineage>
        <taxon>Bacteria</taxon>
        <taxon>Bacillati</taxon>
        <taxon>Bacillota</taxon>
        <taxon>Negativicutes</taxon>
        <taxon>Veillonellales</taxon>
        <taxon>Veillonellaceae</taxon>
        <taxon>Megasphaera</taxon>
    </lineage>
</organism>
<dbReference type="AlphaFoldDB" id="A0A346AWU2"/>
<protein>
    <submittedName>
        <fullName evidence="1">Uncharacterized protein</fullName>
    </submittedName>
</protein>
<gene>
    <name evidence="1" type="ORF">DKB62_01410</name>
</gene>
<reference evidence="1 2" key="1">
    <citation type="submission" date="2018-05" db="EMBL/GenBank/DDBJ databases">
        <title>Complete genome sequence of Megasphaera sp. AJH120T, isolated from the ceca of a chicken.</title>
        <authorList>
            <person name="Maki J."/>
            <person name="Looft T."/>
        </authorList>
    </citation>
    <scope>NUCLEOTIDE SEQUENCE [LARGE SCALE GENOMIC DNA]</scope>
    <source>
        <strain evidence="1 2">AJH120</strain>
    </source>
</reference>
<accession>A0A346AWU2</accession>
<dbReference type="EMBL" id="CP029462">
    <property type="protein sequence ID" value="AXL20335.1"/>
    <property type="molecule type" value="Genomic_DNA"/>
</dbReference>
<dbReference type="KEGG" id="meg:DKB62_01410"/>
<dbReference type="RefSeq" id="WP_107195965.1">
    <property type="nucleotide sequence ID" value="NZ_CP029462.1"/>
</dbReference>
<evidence type="ECO:0000313" key="1">
    <source>
        <dbReference type="EMBL" id="AXL20335.1"/>
    </source>
</evidence>
<name>A0A346AWU2_9FIRM</name>
<proteinExistence type="predicted"/>
<sequence>MHKLENTLDRMKTLIEIREILRGIYIPDEKDHFDEMEYYMELNQAYRNFRKAFQDLIADESARICKLAKEVKGYEKV</sequence>
<keyword evidence="2" id="KW-1185">Reference proteome</keyword>
<dbReference type="Proteomes" id="UP000254337">
    <property type="component" value="Chromosome"/>
</dbReference>
<evidence type="ECO:0000313" key="2">
    <source>
        <dbReference type="Proteomes" id="UP000254337"/>
    </source>
</evidence>